<proteinExistence type="inferred from homology"/>
<feature type="compositionally biased region" description="Basic residues" evidence="7">
    <location>
        <begin position="305"/>
        <end position="326"/>
    </location>
</feature>
<comment type="subcellular location">
    <subcellularLocation>
        <location evidence="1 6">Nucleus</location>
        <location evidence="1 6">Nucleolus</location>
    </subcellularLocation>
</comment>
<protein>
    <recommendedName>
        <fullName evidence="6">rRNA biogenesis protein RRP36</fullName>
    </recommendedName>
</protein>
<organism evidence="8 9">
    <name type="scientific">Cynoglossus semilaevis</name>
    <name type="common">Tongue sole</name>
    <dbReference type="NCBI Taxonomy" id="244447"/>
    <lineage>
        <taxon>Eukaryota</taxon>
        <taxon>Metazoa</taxon>
        <taxon>Chordata</taxon>
        <taxon>Craniata</taxon>
        <taxon>Vertebrata</taxon>
        <taxon>Euteleostomi</taxon>
        <taxon>Actinopterygii</taxon>
        <taxon>Neopterygii</taxon>
        <taxon>Teleostei</taxon>
        <taxon>Neoteleostei</taxon>
        <taxon>Acanthomorphata</taxon>
        <taxon>Carangaria</taxon>
        <taxon>Pleuronectiformes</taxon>
        <taxon>Pleuronectoidei</taxon>
        <taxon>Cynoglossidae</taxon>
        <taxon>Cynoglossinae</taxon>
        <taxon>Cynoglossus</taxon>
    </lineage>
</organism>
<keyword evidence="3 6" id="KW-0690">Ribosome biogenesis</keyword>
<dbReference type="OrthoDB" id="448446at2759"/>
<feature type="region of interest" description="Disordered" evidence="7">
    <location>
        <begin position="300"/>
        <end position="326"/>
    </location>
</feature>
<dbReference type="InterPro" id="IPR009292">
    <property type="entry name" value="RRP36"/>
</dbReference>
<accession>A0A3P8UGJ9</accession>
<feature type="region of interest" description="Disordered" evidence="7">
    <location>
        <begin position="141"/>
        <end position="161"/>
    </location>
</feature>
<dbReference type="GeneID" id="103383376"/>
<dbReference type="Ensembl" id="ENSCSET00000001557.1">
    <property type="protein sequence ID" value="ENSCSEP00000001527.1"/>
    <property type="gene ID" value="ENSCSEG00000001039.1"/>
</dbReference>
<feature type="region of interest" description="Disordered" evidence="7">
    <location>
        <begin position="1"/>
        <end position="114"/>
    </location>
</feature>
<feature type="compositionally biased region" description="Basic and acidic residues" evidence="7">
    <location>
        <begin position="104"/>
        <end position="113"/>
    </location>
</feature>
<dbReference type="STRING" id="244447.ENSCSEP00000001527"/>
<dbReference type="PANTHER" id="PTHR21738">
    <property type="entry name" value="RIBOSOMAL RNA PROCESSING PROTEIN 36 HOMOLOG"/>
    <property type="match status" value="1"/>
</dbReference>
<dbReference type="CTD" id="88745"/>
<evidence type="ECO:0000256" key="7">
    <source>
        <dbReference type="SAM" id="MobiDB-lite"/>
    </source>
</evidence>
<keyword evidence="9" id="KW-1185">Reference proteome</keyword>
<sequence>MKRKEKVKRMENSSDDEDSDAERNFTLIAQRGGAEGDAEEIRDDEEEDEEKDDEEEDNDEEEEEGKGVEPEDSDTEDSDDDDEDDEDDNNDEDPQATGGSSELQTRDDVKKELSNMSFEEIMELQNKVGTKVYNEVAYGKETKQETTGRKKRLNKNRPIEVSAKKPVPYLRQVVTVRKTMHRDPRFDDLSGEYKSEIFNKTYNFINDIKQREKKEVQKQLKKTKTNGEKKEKLQFLLKRMENQERARIAAEQQREKELQLKRQQRELANQGTRPFFLKKSEKKKLLLADKYQELKKSGKLDNFLSKKRKRNAGKDRRKLPQSHKDS</sequence>
<keyword evidence="4 6" id="KW-0698">rRNA processing</keyword>
<evidence type="ECO:0000313" key="9">
    <source>
        <dbReference type="Proteomes" id="UP000265120"/>
    </source>
</evidence>
<name>A0A3P8UGJ9_CYNSE</name>
<evidence type="ECO:0000256" key="5">
    <source>
        <dbReference type="ARBA" id="ARBA00023242"/>
    </source>
</evidence>
<dbReference type="FunCoup" id="A0A3P8UGJ9">
    <property type="interactions" value="1334"/>
</dbReference>
<reference evidence="8" key="2">
    <citation type="submission" date="2025-08" db="UniProtKB">
        <authorList>
            <consortium name="Ensembl"/>
        </authorList>
    </citation>
    <scope>IDENTIFICATION</scope>
</reference>
<dbReference type="OMA" id="ERKEMPW"/>
<evidence type="ECO:0000256" key="4">
    <source>
        <dbReference type="ARBA" id="ARBA00022552"/>
    </source>
</evidence>
<dbReference type="AlphaFoldDB" id="A0A3P8UGJ9"/>
<dbReference type="Pfam" id="PF06102">
    <property type="entry name" value="RRP36"/>
    <property type="match status" value="1"/>
</dbReference>
<dbReference type="InParanoid" id="A0A3P8UGJ9"/>
<comment type="function">
    <text evidence="6">Component of the 90S pre-ribosome involved in the maturation of rRNAs. Required for early cleavages of the pre-RNAs in the 40S ribosomal subunit maturation pathway.</text>
</comment>
<evidence type="ECO:0000313" key="8">
    <source>
        <dbReference type="Ensembl" id="ENSCSEP00000001527.1"/>
    </source>
</evidence>
<reference evidence="8" key="3">
    <citation type="submission" date="2025-09" db="UniProtKB">
        <authorList>
            <consortium name="Ensembl"/>
        </authorList>
    </citation>
    <scope>IDENTIFICATION</scope>
</reference>
<evidence type="ECO:0000256" key="2">
    <source>
        <dbReference type="ARBA" id="ARBA00009418"/>
    </source>
</evidence>
<reference evidence="8 9" key="1">
    <citation type="journal article" date="2014" name="Nat. Genet.">
        <title>Whole-genome sequence of a flatfish provides insights into ZW sex chromosome evolution and adaptation to a benthic lifestyle.</title>
        <authorList>
            <person name="Chen S."/>
            <person name="Zhang G."/>
            <person name="Shao C."/>
            <person name="Huang Q."/>
            <person name="Liu G."/>
            <person name="Zhang P."/>
            <person name="Song W."/>
            <person name="An N."/>
            <person name="Chalopin D."/>
            <person name="Volff J.N."/>
            <person name="Hong Y."/>
            <person name="Li Q."/>
            <person name="Sha Z."/>
            <person name="Zhou H."/>
            <person name="Xie M."/>
            <person name="Yu Q."/>
            <person name="Liu Y."/>
            <person name="Xiang H."/>
            <person name="Wang N."/>
            <person name="Wu K."/>
            <person name="Yang C."/>
            <person name="Zhou Q."/>
            <person name="Liao X."/>
            <person name="Yang L."/>
            <person name="Hu Q."/>
            <person name="Zhang J."/>
            <person name="Meng L."/>
            <person name="Jin L."/>
            <person name="Tian Y."/>
            <person name="Lian J."/>
            <person name="Yang J."/>
            <person name="Miao G."/>
            <person name="Liu S."/>
            <person name="Liang Z."/>
            <person name="Yan F."/>
            <person name="Li Y."/>
            <person name="Sun B."/>
            <person name="Zhang H."/>
            <person name="Zhang J."/>
            <person name="Zhu Y."/>
            <person name="Du M."/>
            <person name="Zhao Y."/>
            <person name="Schartl M."/>
            <person name="Tang Q."/>
            <person name="Wang J."/>
        </authorList>
    </citation>
    <scope>NUCLEOTIDE SEQUENCE</scope>
</reference>
<dbReference type="RefSeq" id="XP_008314691.1">
    <property type="nucleotide sequence ID" value="XM_008316469.3"/>
</dbReference>
<feature type="compositionally biased region" description="Acidic residues" evidence="7">
    <location>
        <begin position="36"/>
        <end position="94"/>
    </location>
</feature>
<evidence type="ECO:0000256" key="3">
    <source>
        <dbReference type="ARBA" id="ARBA00022517"/>
    </source>
</evidence>
<dbReference type="GO" id="GO:0005730">
    <property type="term" value="C:nucleolus"/>
    <property type="evidence" value="ECO:0007669"/>
    <property type="project" value="UniProtKB-SubCell"/>
</dbReference>
<evidence type="ECO:0000256" key="6">
    <source>
        <dbReference type="RuleBase" id="RU368027"/>
    </source>
</evidence>
<dbReference type="GO" id="GO:0000462">
    <property type="term" value="P:maturation of SSU-rRNA from tricistronic rRNA transcript (SSU-rRNA, 5.8S rRNA, LSU-rRNA)"/>
    <property type="evidence" value="ECO:0007669"/>
    <property type="project" value="TreeGrafter"/>
</dbReference>
<comment type="subunit">
    <text evidence="6">Associates with 90S and pre-40S pre-ribosomal particles.</text>
</comment>
<dbReference type="GeneTree" id="ENSGT00530000064271"/>
<feature type="compositionally biased region" description="Basic and acidic residues" evidence="7">
    <location>
        <begin position="246"/>
        <end position="265"/>
    </location>
</feature>
<dbReference type="GO" id="GO:0030686">
    <property type="term" value="C:90S preribosome"/>
    <property type="evidence" value="ECO:0007669"/>
    <property type="project" value="TreeGrafter"/>
</dbReference>
<keyword evidence="5 6" id="KW-0539">Nucleus</keyword>
<feature type="region of interest" description="Disordered" evidence="7">
    <location>
        <begin position="246"/>
        <end position="275"/>
    </location>
</feature>
<evidence type="ECO:0000256" key="1">
    <source>
        <dbReference type="ARBA" id="ARBA00004604"/>
    </source>
</evidence>
<dbReference type="KEGG" id="csem:103383376"/>
<dbReference type="Proteomes" id="UP000265120">
    <property type="component" value="Chromosome 9"/>
</dbReference>
<comment type="similarity">
    <text evidence="2 6">Belongs to the RRP36 family.</text>
</comment>
<keyword evidence="6" id="KW-0687">Ribonucleoprotein</keyword>
<dbReference type="PANTHER" id="PTHR21738:SF0">
    <property type="entry name" value="RIBOSOMAL RNA PROCESSING PROTEIN 36 HOMOLOG"/>
    <property type="match status" value="1"/>
</dbReference>